<feature type="transmembrane region" description="Helical" evidence="6">
    <location>
        <begin position="40"/>
        <end position="60"/>
    </location>
</feature>
<evidence type="ECO:0000256" key="5">
    <source>
        <dbReference type="ARBA" id="ARBA00023136"/>
    </source>
</evidence>
<organism evidence="8">
    <name type="scientific">bioreactor metagenome</name>
    <dbReference type="NCBI Taxonomy" id="1076179"/>
    <lineage>
        <taxon>unclassified sequences</taxon>
        <taxon>metagenomes</taxon>
        <taxon>ecological metagenomes</taxon>
    </lineage>
</organism>
<evidence type="ECO:0000256" key="3">
    <source>
        <dbReference type="ARBA" id="ARBA00022692"/>
    </source>
</evidence>
<dbReference type="GO" id="GO:0022857">
    <property type="term" value="F:transmembrane transporter activity"/>
    <property type="evidence" value="ECO:0007669"/>
    <property type="project" value="InterPro"/>
</dbReference>
<sequence length="127" mass="13648">MKQQRPLLPLFSVVFVDMLGFGLILPLLPYIAANWGATPAMIGLISAAYPLGQFLGAPLVGRFSDRFGRKPLLLFSIAGTFLSLLMLGFAQSIAIIMISRFLDGLTGGNITVAQAYIADVTDEKSRA</sequence>
<evidence type="ECO:0000256" key="6">
    <source>
        <dbReference type="SAM" id="Phobius"/>
    </source>
</evidence>
<dbReference type="PROSITE" id="PS00216">
    <property type="entry name" value="SUGAR_TRANSPORT_1"/>
    <property type="match status" value="1"/>
</dbReference>
<keyword evidence="3 6" id="KW-0812">Transmembrane</keyword>
<evidence type="ECO:0000256" key="4">
    <source>
        <dbReference type="ARBA" id="ARBA00022989"/>
    </source>
</evidence>
<dbReference type="EMBL" id="VSSQ01087280">
    <property type="protein sequence ID" value="MPN34310.1"/>
    <property type="molecule type" value="Genomic_DNA"/>
</dbReference>
<dbReference type="PANTHER" id="PTHR23504:SF15">
    <property type="entry name" value="MAJOR FACILITATOR SUPERFAMILY (MFS) PROFILE DOMAIN-CONTAINING PROTEIN"/>
    <property type="match status" value="1"/>
</dbReference>
<protein>
    <submittedName>
        <fullName evidence="8">Tetracycline resistance protein, class C</fullName>
    </submittedName>
</protein>
<dbReference type="GO" id="GO:0016020">
    <property type="term" value="C:membrane"/>
    <property type="evidence" value="ECO:0007669"/>
    <property type="project" value="UniProtKB-SubCell"/>
</dbReference>
<dbReference type="Pfam" id="PF07690">
    <property type="entry name" value="MFS_1"/>
    <property type="match status" value="1"/>
</dbReference>
<keyword evidence="2" id="KW-0813">Transport</keyword>
<name>A0A645H6H6_9ZZZZ</name>
<feature type="domain" description="Major facilitator superfamily (MFS) profile" evidence="7">
    <location>
        <begin position="6"/>
        <end position="127"/>
    </location>
</feature>
<feature type="transmembrane region" description="Helical" evidence="6">
    <location>
        <begin position="7"/>
        <end position="28"/>
    </location>
</feature>
<dbReference type="SUPFAM" id="SSF103473">
    <property type="entry name" value="MFS general substrate transporter"/>
    <property type="match status" value="1"/>
</dbReference>
<dbReference type="PRINTS" id="PR01035">
    <property type="entry name" value="TCRTETA"/>
</dbReference>
<feature type="transmembrane region" description="Helical" evidence="6">
    <location>
        <begin position="72"/>
        <end position="98"/>
    </location>
</feature>
<dbReference type="InterPro" id="IPR020846">
    <property type="entry name" value="MFS_dom"/>
</dbReference>
<gene>
    <name evidence="8" type="primary">tetA_8</name>
    <name evidence="8" type="ORF">SDC9_181803</name>
</gene>
<dbReference type="InterPro" id="IPR036259">
    <property type="entry name" value="MFS_trans_sf"/>
</dbReference>
<evidence type="ECO:0000256" key="2">
    <source>
        <dbReference type="ARBA" id="ARBA00022448"/>
    </source>
</evidence>
<keyword evidence="4 6" id="KW-1133">Transmembrane helix</keyword>
<dbReference type="PANTHER" id="PTHR23504">
    <property type="entry name" value="MAJOR FACILITATOR SUPERFAMILY DOMAIN-CONTAINING PROTEIN 10"/>
    <property type="match status" value="1"/>
</dbReference>
<comment type="subcellular location">
    <subcellularLocation>
        <location evidence="1">Membrane</location>
        <topology evidence="1">Multi-pass membrane protein</topology>
    </subcellularLocation>
</comment>
<dbReference type="Gene3D" id="1.20.1250.20">
    <property type="entry name" value="MFS general substrate transporter like domains"/>
    <property type="match status" value="1"/>
</dbReference>
<dbReference type="InterPro" id="IPR011701">
    <property type="entry name" value="MFS"/>
</dbReference>
<accession>A0A645H6H6</accession>
<evidence type="ECO:0000313" key="8">
    <source>
        <dbReference type="EMBL" id="MPN34310.1"/>
    </source>
</evidence>
<dbReference type="InterPro" id="IPR005829">
    <property type="entry name" value="Sugar_transporter_CS"/>
</dbReference>
<comment type="caution">
    <text evidence="8">The sequence shown here is derived from an EMBL/GenBank/DDBJ whole genome shotgun (WGS) entry which is preliminary data.</text>
</comment>
<evidence type="ECO:0000259" key="7">
    <source>
        <dbReference type="PROSITE" id="PS50850"/>
    </source>
</evidence>
<proteinExistence type="predicted"/>
<dbReference type="AlphaFoldDB" id="A0A645H6H6"/>
<evidence type="ECO:0000256" key="1">
    <source>
        <dbReference type="ARBA" id="ARBA00004141"/>
    </source>
</evidence>
<dbReference type="PROSITE" id="PS50850">
    <property type="entry name" value="MFS"/>
    <property type="match status" value="1"/>
</dbReference>
<dbReference type="InterPro" id="IPR001958">
    <property type="entry name" value="Tet-R_TetA/multi-R_MdtG-like"/>
</dbReference>
<reference evidence="8" key="1">
    <citation type="submission" date="2019-08" db="EMBL/GenBank/DDBJ databases">
        <authorList>
            <person name="Kucharzyk K."/>
            <person name="Murdoch R.W."/>
            <person name="Higgins S."/>
            <person name="Loffler F."/>
        </authorList>
    </citation>
    <scope>NUCLEOTIDE SEQUENCE</scope>
</reference>
<keyword evidence="5 6" id="KW-0472">Membrane</keyword>